<keyword evidence="2" id="KW-1133">Transmembrane helix</keyword>
<feature type="region of interest" description="Disordered" evidence="1">
    <location>
        <begin position="380"/>
        <end position="400"/>
    </location>
</feature>
<protein>
    <submittedName>
        <fullName evidence="3">Oidioi.mRNA.OKI2018_I69.chr2.g4567.t1.cds</fullName>
    </submittedName>
</protein>
<keyword evidence="4" id="KW-1185">Reference proteome</keyword>
<feature type="transmembrane region" description="Helical" evidence="2">
    <location>
        <begin position="95"/>
        <end position="113"/>
    </location>
</feature>
<evidence type="ECO:0000313" key="4">
    <source>
        <dbReference type="Proteomes" id="UP001158576"/>
    </source>
</evidence>
<evidence type="ECO:0000313" key="3">
    <source>
        <dbReference type="EMBL" id="CAG5110135.1"/>
    </source>
</evidence>
<feature type="transmembrane region" description="Helical" evidence="2">
    <location>
        <begin position="133"/>
        <end position="150"/>
    </location>
</feature>
<gene>
    <name evidence="3" type="ORF">OKIOD_LOCUS13332</name>
</gene>
<reference evidence="3 4" key="1">
    <citation type="submission" date="2021-04" db="EMBL/GenBank/DDBJ databases">
        <authorList>
            <person name="Bliznina A."/>
        </authorList>
    </citation>
    <scope>NUCLEOTIDE SEQUENCE [LARGE SCALE GENOMIC DNA]</scope>
</reference>
<evidence type="ECO:0000256" key="2">
    <source>
        <dbReference type="SAM" id="Phobius"/>
    </source>
</evidence>
<feature type="compositionally biased region" description="Basic residues" evidence="1">
    <location>
        <begin position="390"/>
        <end position="400"/>
    </location>
</feature>
<feature type="transmembrane region" description="Helical" evidence="2">
    <location>
        <begin position="20"/>
        <end position="38"/>
    </location>
</feature>
<name>A0ABN7T6V3_OIKDI</name>
<dbReference type="EMBL" id="OU015567">
    <property type="protein sequence ID" value="CAG5110135.1"/>
    <property type="molecule type" value="Genomic_DNA"/>
</dbReference>
<evidence type="ECO:0000256" key="1">
    <source>
        <dbReference type="SAM" id="MobiDB-lite"/>
    </source>
</evidence>
<dbReference type="Proteomes" id="UP001158576">
    <property type="component" value="Chromosome 2"/>
</dbReference>
<accession>A0ABN7T6V3</accession>
<feature type="region of interest" description="Disordered" evidence="1">
    <location>
        <begin position="226"/>
        <end position="302"/>
    </location>
</feature>
<proteinExistence type="predicted"/>
<sequence>MEKEKKTKKPGSFGITREIVHTLLVFVALITCLITRYSKKWFSYTIHDPGGGEESIDIAVGISSCCLNTSCYPSGGTGYFPDATQKASIDARENLTISVFLLSFGLLISVAELSMDTKALPASQFQKLKFLRIMMFILVLFGCVFSGMSAKSSLSEGKLPWIGHCRGYCNFFNTQEGAISTFTEFKKFCEIVKKKTPEELVDGQEKDPKIGLGVIFIFLNESKESTEKTTGSEKENDEKGASKESSEEKSEENMTEAEKIAKKIKDSQDRWAEKQKKKAEEEAEKEKAKEVEKKEELSESPEMEKSKYEIYKIVEEEEEEHIEDYDNKFMIWHFGAIPRELFKFDLEEAERQEALLECDDSEALHQAHLKLPKAEIEIASDRSINSTPDKRKKKKKKKPMFRRKTIDVIDKTLLLAAMFGRTFKRPNSACRIRYGMIPLLERPGDLESPEALPVTLRDAKYESEDQKQALSTRPDLAFEDESYQLMSGQATKTNWMPMIKTEQRTELEILHEMINCRRRKRTSYKSSS</sequence>
<organism evidence="3 4">
    <name type="scientific">Oikopleura dioica</name>
    <name type="common">Tunicate</name>
    <dbReference type="NCBI Taxonomy" id="34765"/>
    <lineage>
        <taxon>Eukaryota</taxon>
        <taxon>Metazoa</taxon>
        <taxon>Chordata</taxon>
        <taxon>Tunicata</taxon>
        <taxon>Appendicularia</taxon>
        <taxon>Copelata</taxon>
        <taxon>Oikopleuridae</taxon>
        <taxon>Oikopleura</taxon>
    </lineage>
</organism>
<keyword evidence="2" id="KW-0812">Transmembrane</keyword>
<keyword evidence="2" id="KW-0472">Membrane</keyword>